<comment type="catalytic activity">
    <reaction evidence="7">
        <text>N(6)-D-ribulosyl-L-lysyl-[protein] + ATP = N(6)-(3-O-phospho-D-ribulosyl)-L-lysyl-[protein] + ADP + H(+)</text>
        <dbReference type="Rhea" id="RHEA:48432"/>
        <dbReference type="Rhea" id="RHEA-COMP:12103"/>
        <dbReference type="Rhea" id="RHEA-COMP:12104"/>
        <dbReference type="ChEBI" id="CHEBI:15378"/>
        <dbReference type="ChEBI" id="CHEBI:30616"/>
        <dbReference type="ChEBI" id="CHEBI:90418"/>
        <dbReference type="ChEBI" id="CHEBI:90420"/>
        <dbReference type="ChEBI" id="CHEBI:456216"/>
        <dbReference type="EC" id="2.7.1.172"/>
    </reaction>
    <physiologicalReaction direction="left-to-right" evidence="7">
        <dbReference type="Rhea" id="RHEA:48433"/>
    </physiologicalReaction>
</comment>
<gene>
    <name evidence="9" type="ORF">CINCED_3A004193</name>
</gene>
<dbReference type="PANTHER" id="PTHR12149">
    <property type="entry name" value="FRUCTOSAMINE 3 KINASE-RELATED PROTEIN"/>
    <property type="match status" value="1"/>
</dbReference>
<proteinExistence type="inferred from homology"/>
<evidence type="ECO:0000256" key="8">
    <source>
        <dbReference type="PIRNR" id="PIRNR006221"/>
    </source>
</evidence>
<dbReference type="GO" id="GO:0102193">
    <property type="term" value="F:protein-ribulosamine 3-kinase activity"/>
    <property type="evidence" value="ECO:0007669"/>
    <property type="project" value="UniProtKB-EC"/>
</dbReference>
<dbReference type="GO" id="GO:0005737">
    <property type="term" value="C:cytoplasm"/>
    <property type="evidence" value="ECO:0007669"/>
    <property type="project" value="UniProtKB-ARBA"/>
</dbReference>
<organism evidence="9 10">
    <name type="scientific">Cinara cedri</name>
    <dbReference type="NCBI Taxonomy" id="506608"/>
    <lineage>
        <taxon>Eukaryota</taxon>
        <taxon>Metazoa</taxon>
        <taxon>Ecdysozoa</taxon>
        <taxon>Arthropoda</taxon>
        <taxon>Hexapoda</taxon>
        <taxon>Insecta</taxon>
        <taxon>Pterygota</taxon>
        <taxon>Neoptera</taxon>
        <taxon>Paraneoptera</taxon>
        <taxon>Hemiptera</taxon>
        <taxon>Sternorrhyncha</taxon>
        <taxon>Aphidomorpha</taxon>
        <taxon>Aphidoidea</taxon>
        <taxon>Aphididae</taxon>
        <taxon>Lachninae</taxon>
        <taxon>Cinara</taxon>
    </lineage>
</organism>
<keyword evidence="6" id="KW-0067">ATP-binding</keyword>
<evidence type="ECO:0000256" key="6">
    <source>
        <dbReference type="ARBA" id="ARBA00022840"/>
    </source>
</evidence>
<dbReference type="GO" id="GO:0005524">
    <property type="term" value="F:ATP binding"/>
    <property type="evidence" value="ECO:0007669"/>
    <property type="project" value="UniProtKB-KW"/>
</dbReference>
<evidence type="ECO:0000313" key="10">
    <source>
        <dbReference type="Proteomes" id="UP000325440"/>
    </source>
</evidence>
<keyword evidence="3 8" id="KW-0808">Transferase</keyword>
<dbReference type="PIRSF" id="PIRSF006221">
    <property type="entry name" value="Ketosamine-3-kinase"/>
    <property type="match status" value="1"/>
</dbReference>
<dbReference type="Gene3D" id="3.30.200.20">
    <property type="entry name" value="Phosphorylase Kinase, domain 1"/>
    <property type="match status" value="1"/>
</dbReference>
<dbReference type="FunFam" id="3.30.200.20:FF:000264">
    <property type="entry name" value="Protein-ribulosamine 3-kinase, chloroplastic"/>
    <property type="match status" value="1"/>
</dbReference>
<reference evidence="9 10" key="1">
    <citation type="submission" date="2019-08" db="EMBL/GenBank/DDBJ databases">
        <authorList>
            <person name="Alioto T."/>
            <person name="Alioto T."/>
            <person name="Gomez Garrido J."/>
        </authorList>
    </citation>
    <scope>NUCLEOTIDE SEQUENCE [LARGE SCALE GENOMIC DNA]</scope>
</reference>
<dbReference type="Gene3D" id="3.90.1200.10">
    <property type="match status" value="1"/>
</dbReference>
<dbReference type="OrthoDB" id="5772781at2759"/>
<keyword evidence="5 8" id="KW-0418">Kinase</keyword>
<sequence>MENAIENLLNVKVKKLNKSISGGCVNSASVYQTEDNKLLFVKQNSNDGSEKMFYGELESLKAIRSTKTVLVPNPIATGYTDGQYFIIMEYLNMTSLNKICSAELGSQLADMHLNNLQGEQPNINQFGFHVETCCGFLPQNNTWTNDWLTFFIENRLAYQIQLLQSNSDHSSSKKKVIENYWPQLKQIIPKFFEGIKVKPSLVHGDLWSGNAAQTNLKSVIFDPAAFYGHHEYDIASTTLFGGYSNEFYDAYFRKIPKENGFEYRMSLYHLFHYLNHWNHFGGQYISSTINTFEECFNAYKYL</sequence>
<evidence type="ECO:0000256" key="3">
    <source>
        <dbReference type="ARBA" id="ARBA00022679"/>
    </source>
</evidence>
<evidence type="ECO:0000256" key="2">
    <source>
        <dbReference type="ARBA" id="ARBA00011961"/>
    </source>
</evidence>
<evidence type="ECO:0000313" key="9">
    <source>
        <dbReference type="EMBL" id="VVC45485.1"/>
    </source>
</evidence>
<dbReference type="Proteomes" id="UP000325440">
    <property type="component" value="Unassembled WGS sequence"/>
</dbReference>
<dbReference type="GO" id="GO:0016301">
    <property type="term" value="F:kinase activity"/>
    <property type="evidence" value="ECO:0007669"/>
    <property type="project" value="UniProtKB-UniRule"/>
</dbReference>
<evidence type="ECO:0000256" key="1">
    <source>
        <dbReference type="ARBA" id="ARBA00009460"/>
    </source>
</evidence>
<dbReference type="SUPFAM" id="SSF56112">
    <property type="entry name" value="Protein kinase-like (PK-like)"/>
    <property type="match status" value="1"/>
</dbReference>
<comment type="similarity">
    <text evidence="1 8">Belongs to the fructosamine kinase family.</text>
</comment>
<evidence type="ECO:0000256" key="5">
    <source>
        <dbReference type="ARBA" id="ARBA00022777"/>
    </source>
</evidence>
<dbReference type="InterPro" id="IPR016477">
    <property type="entry name" value="Fructo-/Ketosamine-3-kinase"/>
</dbReference>
<accession>A0A5E4NNU1</accession>
<dbReference type="PANTHER" id="PTHR12149:SF8">
    <property type="entry name" value="PROTEIN-RIBULOSAMINE 3-KINASE"/>
    <property type="match status" value="1"/>
</dbReference>
<dbReference type="AlphaFoldDB" id="A0A5E4NNU1"/>
<evidence type="ECO:0000256" key="4">
    <source>
        <dbReference type="ARBA" id="ARBA00022741"/>
    </source>
</evidence>
<dbReference type="EMBL" id="CABPRJ010002404">
    <property type="protein sequence ID" value="VVC45485.1"/>
    <property type="molecule type" value="Genomic_DNA"/>
</dbReference>
<keyword evidence="4" id="KW-0547">Nucleotide-binding</keyword>
<name>A0A5E4NNU1_9HEMI</name>
<protein>
    <recommendedName>
        <fullName evidence="2">protein-ribulosamine 3-kinase</fullName>
        <ecNumber evidence="2">2.7.1.172</ecNumber>
    </recommendedName>
</protein>
<dbReference type="Pfam" id="PF03881">
    <property type="entry name" value="Fructosamin_kin"/>
    <property type="match status" value="1"/>
</dbReference>
<dbReference type="InterPro" id="IPR011009">
    <property type="entry name" value="Kinase-like_dom_sf"/>
</dbReference>
<evidence type="ECO:0000256" key="7">
    <source>
        <dbReference type="ARBA" id="ARBA00048655"/>
    </source>
</evidence>
<keyword evidence="10" id="KW-1185">Reference proteome</keyword>
<dbReference type="EC" id="2.7.1.172" evidence="2"/>